<evidence type="ECO:0000313" key="2">
    <source>
        <dbReference type="EMBL" id="CCM78954.1"/>
    </source>
</evidence>
<feature type="region of interest" description="Disordered" evidence="1">
    <location>
        <begin position="1"/>
        <end position="56"/>
    </location>
</feature>
<comment type="caution">
    <text evidence="2">The sequence shown here is derived from an EMBL/GenBank/DDBJ whole genome shotgun (WGS) entry which is preliminary data.</text>
</comment>
<organism evidence="2 3">
    <name type="scientific">Rhizobium mesoamericanum STM3625</name>
    <dbReference type="NCBI Taxonomy" id="1211777"/>
    <lineage>
        <taxon>Bacteria</taxon>
        <taxon>Pseudomonadati</taxon>
        <taxon>Pseudomonadota</taxon>
        <taxon>Alphaproteobacteria</taxon>
        <taxon>Hyphomicrobiales</taxon>
        <taxon>Rhizobiaceae</taxon>
        <taxon>Rhizobium/Agrobacterium group</taxon>
        <taxon>Rhizobium</taxon>
    </lineage>
</organism>
<protein>
    <submittedName>
        <fullName evidence="2">Uncharacterized protein</fullName>
    </submittedName>
</protein>
<reference evidence="2 3" key="1">
    <citation type="journal article" date="2013" name="Genome Announc.">
        <title>Draft Genome Sequence of Rhizobium mesoamericanum STM3625, a Nitrogen-Fixing Symbiont of Mimosa pudica Isolated in French Guiana (South America).</title>
        <authorList>
            <person name="Moulin L."/>
            <person name="Mornico D."/>
            <person name="Melkonian R."/>
            <person name="Klonowska A."/>
        </authorList>
    </citation>
    <scope>NUCLEOTIDE SEQUENCE [LARGE SCALE GENOMIC DNA]</scope>
    <source>
        <strain evidence="2 3">STM3625</strain>
    </source>
</reference>
<evidence type="ECO:0000256" key="1">
    <source>
        <dbReference type="SAM" id="MobiDB-lite"/>
    </source>
</evidence>
<feature type="compositionally biased region" description="Basic and acidic residues" evidence="1">
    <location>
        <begin position="90"/>
        <end position="101"/>
    </location>
</feature>
<dbReference type="Proteomes" id="UP000009319">
    <property type="component" value="Unassembled WGS sequence"/>
</dbReference>
<dbReference type="HOGENOM" id="CLU_2169007_0_0_5"/>
<sequence length="110" mass="12174">MPRSYRADLSCWSEDRPDELPESIARAGQKKAPLDASGAGGAREMKEGGASPLFGAQTNPPQRLFLHLPDNLEFLNVRIDWPVLQPGLTHCEKDRPRDGRRGSSIRGHSQ</sequence>
<gene>
    <name evidence="2" type="ORF">BN77_p11652</name>
</gene>
<dbReference type="STRING" id="1211777.BN77_p11652"/>
<evidence type="ECO:0000313" key="3">
    <source>
        <dbReference type="Proteomes" id="UP000009319"/>
    </source>
</evidence>
<name>K0Q5X9_9HYPH</name>
<feature type="region of interest" description="Disordered" evidence="1">
    <location>
        <begin position="86"/>
        <end position="110"/>
    </location>
</feature>
<keyword evidence="3" id="KW-1185">Reference proteome</keyword>
<dbReference type="AlphaFoldDB" id="K0Q5X9"/>
<accession>K0Q5X9</accession>
<dbReference type="EMBL" id="CANI01000040">
    <property type="protein sequence ID" value="CCM78954.1"/>
    <property type="molecule type" value="Genomic_DNA"/>
</dbReference>
<proteinExistence type="predicted"/>